<dbReference type="OrthoDB" id="5497289at2"/>
<dbReference type="GO" id="GO:0003677">
    <property type="term" value="F:DNA binding"/>
    <property type="evidence" value="ECO:0007669"/>
    <property type="project" value="UniProtKB-KW"/>
</dbReference>
<keyword evidence="2" id="KW-0238">DNA-binding</keyword>
<proteinExistence type="predicted"/>
<sequence>MNRFDGSIDDLKAIVDQTGVRGTWTTHDNNHYKFTAATGAVLNWWDTRKKTVSFQGPDGPKQALEAAVNAACEGNALAVKVPAKPVEADPNGTRIFLVHGHDDASREQLERILLLLGLEPFVLQNTSGGGMTIIEALERQIGKEPEAKFGIVLMTPDDMGYANRDGADKSQPRARQNVVMEMGMLLSSLTREKVVILVKGHLEQPSDAHGIIYLHFNNHVKEVVPRLTERLRAAGFDIPADRITKAAS</sequence>
<dbReference type="Pfam" id="PF10137">
    <property type="entry name" value="CAP12-PCTIR_TIR"/>
    <property type="match status" value="1"/>
</dbReference>
<dbReference type="EMBL" id="SDVB01000380">
    <property type="protein sequence ID" value="RYB98042.1"/>
    <property type="molecule type" value="Genomic_DNA"/>
</dbReference>
<dbReference type="Proteomes" id="UP000291088">
    <property type="component" value="Unassembled WGS sequence"/>
</dbReference>
<evidence type="ECO:0000313" key="2">
    <source>
        <dbReference type="EMBL" id="RYB98042.1"/>
    </source>
</evidence>
<dbReference type="RefSeq" id="WP_129334377.1">
    <property type="nucleotide sequence ID" value="NZ_SDVB01000380.1"/>
</dbReference>
<accession>A0A4V1RM08</accession>
<gene>
    <name evidence="2" type="ORF">EUU22_23430</name>
</gene>
<comment type="caution">
    <text evidence="2">The sequence shown here is derived from an EMBL/GenBank/DDBJ whole genome shotgun (WGS) entry which is preliminary data.</text>
</comment>
<evidence type="ECO:0000313" key="3">
    <source>
        <dbReference type="Proteomes" id="UP000291088"/>
    </source>
</evidence>
<feature type="domain" description="CD-NTase-associated protein 12/Pycsar effector protein TIR" evidence="1">
    <location>
        <begin position="94"/>
        <end position="218"/>
    </location>
</feature>
<evidence type="ECO:0000259" key="1">
    <source>
        <dbReference type="Pfam" id="PF10137"/>
    </source>
</evidence>
<name>A0A4V1RM08_9HYPH</name>
<dbReference type="InterPro" id="IPR019302">
    <property type="entry name" value="CAP12/PCTIR_TIR_dom"/>
</dbReference>
<dbReference type="GO" id="GO:0050135">
    <property type="term" value="F:NADP+ nucleosidase activity"/>
    <property type="evidence" value="ECO:0007669"/>
    <property type="project" value="InterPro"/>
</dbReference>
<reference evidence="2 3" key="1">
    <citation type="submission" date="2019-01" db="EMBL/GenBank/DDBJ databases">
        <authorList>
            <person name="Deng T."/>
        </authorList>
    </citation>
    <scope>NUCLEOTIDE SEQUENCE [LARGE SCALE GENOMIC DNA]</scope>
    <source>
        <strain evidence="2 3">F8825</strain>
    </source>
</reference>
<protein>
    <submittedName>
        <fullName evidence="2">DNA-binding protein</fullName>
    </submittedName>
</protein>
<organism evidence="2 3">
    <name type="scientific">Ciceribacter ferrooxidans</name>
    <dbReference type="NCBI Taxonomy" id="2509717"/>
    <lineage>
        <taxon>Bacteria</taxon>
        <taxon>Pseudomonadati</taxon>
        <taxon>Pseudomonadota</taxon>
        <taxon>Alphaproteobacteria</taxon>
        <taxon>Hyphomicrobiales</taxon>
        <taxon>Rhizobiaceae</taxon>
        <taxon>Ciceribacter</taxon>
    </lineage>
</organism>
<dbReference type="AlphaFoldDB" id="A0A4V1RM08"/>
<keyword evidence="3" id="KW-1185">Reference proteome</keyword>